<feature type="transmembrane region" description="Helical" evidence="1">
    <location>
        <begin position="42"/>
        <end position="59"/>
    </location>
</feature>
<feature type="transmembrane region" description="Helical" evidence="1">
    <location>
        <begin position="68"/>
        <end position="86"/>
    </location>
</feature>
<name>A0A3G9G6A1_9CAUL</name>
<protein>
    <recommendedName>
        <fullName evidence="4">Transmembrane protein</fullName>
    </recommendedName>
</protein>
<evidence type="ECO:0000256" key="1">
    <source>
        <dbReference type="SAM" id="Phobius"/>
    </source>
</evidence>
<feature type="transmembrane region" description="Helical" evidence="1">
    <location>
        <begin position="7"/>
        <end position="30"/>
    </location>
</feature>
<evidence type="ECO:0000313" key="2">
    <source>
        <dbReference type="EMBL" id="BBF80633.1"/>
    </source>
</evidence>
<keyword evidence="1" id="KW-0472">Membrane</keyword>
<proteinExistence type="predicted"/>
<dbReference type="RefSeq" id="WP_126421075.1">
    <property type="nucleotide sequence ID" value="NZ_AP018827.1"/>
</dbReference>
<dbReference type="AlphaFoldDB" id="A0A3G9G6A1"/>
<dbReference type="OrthoDB" id="7173593at2"/>
<keyword evidence="1" id="KW-0812">Transmembrane</keyword>
<evidence type="ECO:0008006" key="4">
    <source>
        <dbReference type="Google" id="ProtNLM"/>
    </source>
</evidence>
<keyword evidence="1" id="KW-1133">Transmembrane helix</keyword>
<accession>A0A3G9G6A1</accession>
<reference evidence="3" key="1">
    <citation type="journal article" date="2017" name="Biotechnol. Biofuels">
        <title>Evaluation of environmental bacterial communities as a factor affecting the growth of duckweed Lemna minor.</title>
        <authorList>
            <person name="Ishizawa H."/>
            <person name="Kuroda M."/>
            <person name="Morikawa M."/>
            <person name="Ike M."/>
        </authorList>
    </citation>
    <scope>NUCLEOTIDE SEQUENCE [LARGE SCALE GENOMIC DNA]</scope>
    <source>
        <strain evidence="3">M6</strain>
    </source>
</reference>
<sequence>MKTLIAALWHMTGVICAPLYWLLSILFLWGGMILNGEDKPEGLWAIWLVLILLVARFAPPVRKLGGRWVNVLGCAIFGLFALIVSVI</sequence>
<organism evidence="2 3">
    <name type="scientific">Asticcacaulis excentricus</name>
    <dbReference type="NCBI Taxonomy" id="78587"/>
    <lineage>
        <taxon>Bacteria</taxon>
        <taxon>Pseudomonadati</taxon>
        <taxon>Pseudomonadota</taxon>
        <taxon>Alphaproteobacteria</taxon>
        <taxon>Caulobacterales</taxon>
        <taxon>Caulobacteraceae</taxon>
        <taxon>Asticcacaulis</taxon>
    </lineage>
</organism>
<reference evidence="3" key="2">
    <citation type="journal article" date="2017" name="Plant Physiol. Biochem.">
        <title>Differential oxidative and antioxidative response of duckweed Lemna minor toward plant growth promoting/inhibiting bacteria.</title>
        <authorList>
            <person name="Ishizawa H."/>
            <person name="Kuroda M."/>
            <person name="Morikawa M."/>
            <person name="Ike M."/>
        </authorList>
    </citation>
    <scope>NUCLEOTIDE SEQUENCE [LARGE SCALE GENOMIC DNA]</scope>
    <source>
        <strain evidence="3">M6</strain>
    </source>
</reference>
<dbReference type="Proteomes" id="UP000278756">
    <property type="component" value="Chromosome 1"/>
</dbReference>
<gene>
    <name evidence="2" type="ORF">EM6_1217</name>
</gene>
<dbReference type="EMBL" id="AP018827">
    <property type="protein sequence ID" value="BBF80633.1"/>
    <property type="molecule type" value="Genomic_DNA"/>
</dbReference>
<evidence type="ECO:0000313" key="3">
    <source>
        <dbReference type="Proteomes" id="UP000278756"/>
    </source>
</evidence>